<dbReference type="InterPro" id="IPR019752">
    <property type="entry name" value="Pyrv/ketoisovalerate_OxRed_cat"/>
</dbReference>
<dbReference type="InterPro" id="IPR009014">
    <property type="entry name" value="Transketo_C/PFOR_II"/>
</dbReference>
<reference evidence="4 5" key="1">
    <citation type="journal article" date="2016" name="Nat. Commun.">
        <title>Thousands of microbial genomes shed light on interconnected biogeochemical processes in an aquifer system.</title>
        <authorList>
            <person name="Anantharaman K."/>
            <person name="Brown C.T."/>
            <person name="Hug L.A."/>
            <person name="Sharon I."/>
            <person name="Castelle C.J."/>
            <person name="Probst A.J."/>
            <person name="Thomas B.C."/>
            <person name="Singh A."/>
            <person name="Wilkins M.J."/>
            <person name="Karaoz U."/>
            <person name="Brodie E.L."/>
            <person name="Williams K.H."/>
            <person name="Hubbard S.S."/>
            <person name="Banfield J.F."/>
        </authorList>
    </citation>
    <scope>NUCLEOTIDE SEQUENCE [LARGE SCALE GENOMIC DNA]</scope>
</reference>
<dbReference type="InterPro" id="IPR029061">
    <property type="entry name" value="THDP-binding"/>
</dbReference>
<keyword evidence="1" id="KW-0560">Oxidoreductase</keyword>
<dbReference type="InterPro" id="IPR002869">
    <property type="entry name" value="Pyrv_flavodox_OxRed_cen"/>
</dbReference>
<feature type="domain" description="Pyruvate flavodoxin/ferredoxin oxidoreductase pyrimidine binding" evidence="3">
    <location>
        <begin position="214"/>
        <end position="450"/>
    </location>
</feature>
<dbReference type="InterPro" id="IPR002880">
    <property type="entry name" value="Pyrv_Fd/Flavodoxin_OxRdtase_N"/>
</dbReference>
<sequence length="583" mass="64067">MIKNNLQWKIGGEAGFGIMTLGVLFSRICTHGGLKTFAYPEYPSLIRGGHNTYQVFISDQQATSQIHDVHLLVALNQETLKLHLAELADGAAVIYDPADFGSESPKTEGKNVVLVPIEMNKLIKEKNGKPIERNTVALGASFGLLKYPWQYVEQAIRHWFKDKKPSLAESNVAFAKNGYELAQKQAEKFGYVLTTIDNAEKQMVVSGNEAIALGAIQAGLKLFAAYPMTPSSAILSSLAKNEKKYNLVVKHTEDELAAMNLIIGAGFAGARAMTATSGGGFALMTEALGMAGIAEVPVVVIMGMRGGPSTGLPTWTSQGDLRFVLHASHSEFPRLVLAPGDAQECFYLTHQAFNLAEIYQLPVIILVDKYVQESWQSIPLFNTAKLQINRGKLLTQTQLAKRAAEEIFPRYQHTADGISNRALPGLAGGIHIASSYEHTPEGYTTEDETEVTAQNDKRFKKLDAYLAKDVCGPKLYGAKKADVTLIGWGSTKLPGQQVLRLAEKQNISVNYLHFTYLDPLPINLVQTALQNCQKTLCVEGNKLGQFEGLLKQKIGFTMTGHYREYGARPFYPEKILEQVKKIL</sequence>
<dbReference type="GO" id="GO:0016903">
    <property type="term" value="F:oxidoreductase activity, acting on the aldehyde or oxo group of donors"/>
    <property type="evidence" value="ECO:0007669"/>
    <property type="project" value="InterPro"/>
</dbReference>
<dbReference type="Pfam" id="PF01558">
    <property type="entry name" value="POR"/>
    <property type="match status" value="1"/>
</dbReference>
<dbReference type="EMBL" id="MHKI01000005">
    <property type="protein sequence ID" value="OGY88041.1"/>
    <property type="molecule type" value="Genomic_DNA"/>
</dbReference>
<dbReference type="GO" id="GO:0006979">
    <property type="term" value="P:response to oxidative stress"/>
    <property type="evidence" value="ECO:0007669"/>
    <property type="project" value="TreeGrafter"/>
</dbReference>
<evidence type="ECO:0008006" key="6">
    <source>
        <dbReference type="Google" id="ProtNLM"/>
    </source>
</evidence>
<dbReference type="SUPFAM" id="SSF53323">
    <property type="entry name" value="Pyruvate-ferredoxin oxidoreductase, PFOR, domain III"/>
    <property type="match status" value="1"/>
</dbReference>
<dbReference type="Gene3D" id="3.40.50.920">
    <property type="match status" value="1"/>
</dbReference>
<comment type="caution">
    <text evidence="4">The sequence shown here is derived from an EMBL/GenBank/DDBJ whole genome shotgun (WGS) entry which is preliminary data.</text>
</comment>
<dbReference type="Proteomes" id="UP000176420">
    <property type="component" value="Unassembled WGS sequence"/>
</dbReference>
<dbReference type="Gene3D" id="3.40.50.970">
    <property type="match status" value="1"/>
</dbReference>
<evidence type="ECO:0000259" key="3">
    <source>
        <dbReference type="Pfam" id="PF01855"/>
    </source>
</evidence>
<evidence type="ECO:0000256" key="1">
    <source>
        <dbReference type="ARBA" id="ARBA00023002"/>
    </source>
</evidence>
<evidence type="ECO:0000313" key="5">
    <source>
        <dbReference type="Proteomes" id="UP000176420"/>
    </source>
</evidence>
<organism evidence="4 5">
    <name type="scientific">Candidatus Kerfeldbacteria bacterium RIFOXYB2_FULL_38_14</name>
    <dbReference type="NCBI Taxonomy" id="1798547"/>
    <lineage>
        <taxon>Bacteria</taxon>
        <taxon>Candidatus Kerfeldiibacteriota</taxon>
    </lineage>
</organism>
<dbReference type="PANTHER" id="PTHR32154:SF20">
    <property type="entry name" value="2-OXOGLUTARATE OXIDOREDUCTASE SUBUNIT KORA"/>
    <property type="match status" value="1"/>
</dbReference>
<protein>
    <recommendedName>
        <fullName evidence="6">2-oxoacid:ferredoxin oxidoreductase subunit alpha</fullName>
    </recommendedName>
</protein>
<dbReference type="SUPFAM" id="SSF52518">
    <property type="entry name" value="Thiamin diphosphate-binding fold (THDP-binding)"/>
    <property type="match status" value="1"/>
</dbReference>
<dbReference type="NCBIfam" id="TIGR03710">
    <property type="entry name" value="OAFO_sf"/>
    <property type="match status" value="1"/>
</dbReference>
<dbReference type="SUPFAM" id="SSF52922">
    <property type="entry name" value="TK C-terminal domain-like"/>
    <property type="match status" value="1"/>
</dbReference>
<dbReference type="Pfam" id="PF01855">
    <property type="entry name" value="POR_N"/>
    <property type="match status" value="1"/>
</dbReference>
<gene>
    <name evidence="4" type="ORF">A2319_02345</name>
</gene>
<dbReference type="PANTHER" id="PTHR32154">
    <property type="entry name" value="PYRUVATE-FLAVODOXIN OXIDOREDUCTASE-RELATED"/>
    <property type="match status" value="1"/>
</dbReference>
<accession>A0A1G2BFT5</accession>
<name>A0A1G2BFT5_9BACT</name>
<dbReference type="Gene3D" id="3.40.920.10">
    <property type="entry name" value="Pyruvate-ferredoxin oxidoreductase, PFOR, domain III"/>
    <property type="match status" value="1"/>
</dbReference>
<proteinExistence type="predicted"/>
<dbReference type="InterPro" id="IPR050722">
    <property type="entry name" value="Pyruvate:ferred/Flavod_OxRd"/>
</dbReference>
<dbReference type="CDD" id="cd07034">
    <property type="entry name" value="TPP_PYR_PFOR_IOR-alpha_like"/>
    <property type="match status" value="1"/>
</dbReference>
<dbReference type="InterPro" id="IPR022367">
    <property type="entry name" value="2-oxoacid/accept_OxRdtase_asu"/>
</dbReference>
<dbReference type="FunFam" id="3.40.50.970:FF:000022">
    <property type="entry name" value="2-oxoglutarate ferredoxin oxidoreductase alpha subunit"/>
    <property type="match status" value="1"/>
</dbReference>
<evidence type="ECO:0000313" key="4">
    <source>
        <dbReference type="EMBL" id="OGY88041.1"/>
    </source>
</evidence>
<evidence type="ECO:0000259" key="2">
    <source>
        <dbReference type="Pfam" id="PF01558"/>
    </source>
</evidence>
<dbReference type="AlphaFoldDB" id="A0A1G2BFT5"/>
<feature type="domain" description="Pyruvate/ketoisovalerate oxidoreductase catalytic" evidence="2">
    <location>
        <begin position="15"/>
        <end position="180"/>
    </location>
</feature>